<comment type="caution">
    <text evidence="6">The sequence shown here is derived from an EMBL/GenBank/DDBJ whole genome shotgun (WGS) entry which is preliminary data.</text>
</comment>
<dbReference type="AlphaFoldDB" id="A0A196SIQ5"/>
<sequence length="639" mass="72313">MEAVGLKIARIPKQLIRTQVISSTLSKGIKPAINGIQRYGTIVGKGVARQMQQTSPTPISSFSTICGIENVAEFTPKYQEKERTPKEGEKCTPRFNPNNLRSKKENLIHSITASKGTGDVQSKVMEFLALPYELDIRDYTKVLQSCNSIQLSSFVVEEAERRGLNPDVMMFNVYLKKCEEFKDKDKAFDVYKTMVEHNVLPDRHTMSILIRSCLAADVPSEAEGLLKKMIVHGIDLNSYVFNIVIDYYARKALPLEAFRMRQNMEEYSVPPDEYTISSLMAACYPVAPSKNYLQLLYHDLVKGPLPARAVCTNALFSGIAKAPHLENHYKLRIAVDFHSELSRRHYVVGQHAYTSLMSCCAKIGDVEQAKRFLSSMKEDKVEPNQYILTAFIATCSKAKNYKDALTMFDYMRSCPAADRNCKRPNRYTYEALILAAGNAGKLDDAFAIFSDMMEDGFAPDASSFAKLVLACGLCHDLVRGQQCVDSVLAQNIPKTSFFYHSMIDLYSRCGQLDRAVAILNEVRHSASVQPSHYHYEPIVKLLAERGQWDDVDGFLKAWGDVSYSTYLYLIMDCYKRCLWDKVVRYDAMMEAAGQRPYSSLVPLVEDAKKKMKTSEEQHVNWSDMDFNLDFDLDANASLF</sequence>
<name>A0A196SIQ5_BLAHN</name>
<proteinExistence type="inferred from homology"/>
<dbReference type="Gene3D" id="1.25.40.10">
    <property type="entry name" value="Tetratricopeptide repeat domain"/>
    <property type="match status" value="3"/>
</dbReference>
<dbReference type="PANTHER" id="PTHR46128:SF329">
    <property type="entry name" value="MITOCHONDRIAL GROUP I INTRON SPLICING FACTOR DMR1"/>
    <property type="match status" value="1"/>
</dbReference>
<gene>
    <name evidence="6" type="ORF">AV274_2216</name>
</gene>
<protein>
    <recommendedName>
        <fullName evidence="5">PROP1-like PPR domain-containing protein</fullName>
    </recommendedName>
</protein>
<accession>A0A196SIQ5</accession>
<dbReference type="PROSITE" id="PS51375">
    <property type="entry name" value="PPR"/>
    <property type="match status" value="5"/>
</dbReference>
<evidence type="ECO:0000313" key="6">
    <source>
        <dbReference type="EMBL" id="OAO16062.1"/>
    </source>
</evidence>
<dbReference type="InterPro" id="IPR002885">
    <property type="entry name" value="PPR_rpt"/>
</dbReference>
<dbReference type="OrthoDB" id="195747at2759"/>
<feature type="compositionally biased region" description="Basic and acidic residues" evidence="4">
    <location>
        <begin position="79"/>
        <end position="92"/>
    </location>
</feature>
<keyword evidence="2" id="KW-0677">Repeat</keyword>
<dbReference type="PANTHER" id="PTHR46128">
    <property type="entry name" value="MITOCHONDRIAL GROUP I INTRON SPLICING FACTOR CCM1"/>
    <property type="match status" value="1"/>
</dbReference>
<dbReference type="EMBL" id="LXWW01000101">
    <property type="protein sequence ID" value="OAO16062.1"/>
    <property type="molecule type" value="Genomic_DNA"/>
</dbReference>
<reference evidence="6 7" key="1">
    <citation type="submission" date="2016-05" db="EMBL/GenBank/DDBJ databases">
        <title>Nuclear genome of Blastocystis sp. subtype 1 NandII.</title>
        <authorList>
            <person name="Gentekaki E."/>
            <person name="Curtis B."/>
            <person name="Stairs C."/>
            <person name="Eme L."/>
            <person name="Herman E."/>
            <person name="Klimes V."/>
            <person name="Arias M.C."/>
            <person name="Elias M."/>
            <person name="Hilliou F."/>
            <person name="Klute M."/>
            <person name="Malik S.-B."/>
            <person name="Pightling A."/>
            <person name="Rachubinski R."/>
            <person name="Salas D."/>
            <person name="Schlacht A."/>
            <person name="Suga H."/>
            <person name="Archibald J."/>
            <person name="Ball S.G."/>
            <person name="Clark G."/>
            <person name="Dacks J."/>
            <person name="Van Der Giezen M."/>
            <person name="Tsaousis A."/>
            <person name="Roger A."/>
        </authorList>
    </citation>
    <scope>NUCLEOTIDE SEQUENCE [LARGE SCALE GENOMIC DNA]</scope>
    <source>
        <strain evidence="7">ATCC 50177 / NandII</strain>
    </source>
</reference>
<evidence type="ECO:0000313" key="7">
    <source>
        <dbReference type="Proteomes" id="UP000078348"/>
    </source>
</evidence>
<dbReference type="InterPro" id="IPR033443">
    <property type="entry name" value="PROP1-like_PPR_dom"/>
</dbReference>
<dbReference type="Pfam" id="PF17177">
    <property type="entry name" value="PPR_long"/>
    <property type="match status" value="1"/>
</dbReference>
<feature type="repeat" description="PPR" evidence="3">
    <location>
        <begin position="495"/>
        <end position="529"/>
    </location>
</feature>
<evidence type="ECO:0000256" key="3">
    <source>
        <dbReference type="PROSITE-ProRule" id="PRU00708"/>
    </source>
</evidence>
<dbReference type="InterPro" id="IPR011990">
    <property type="entry name" value="TPR-like_helical_dom_sf"/>
</dbReference>
<keyword evidence="7" id="KW-1185">Reference proteome</keyword>
<organism evidence="6 7">
    <name type="scientific">Blastocystis sp. subtype 1 (strain ATCC 50177 / NandII)</name>
    <dbReference type="NCBI Taxonomy" id="478820"/>
    <lineage>
        <taxon>Eukaryota</taxon>
        <taxon>Sar</taxon>
        <taxon>Stramenopiles</taxon>
        <taxon>Bigyra</taxon>
        <taxon>Opalozoa</taxon>
        <taxon>Opalinata</taxon>
        <taxon>Blastocystidae</taxon>
        <taxon>Blastocystis</taxon>
    </lineage>
</organism>
<feature type="repeat" description="PPR" evidence="3">
    <location>
        <begin position="349"/>
        <end position="383"/>
    </location>
</feature>
<dbReference type="Pfam" id="PF13041">
    <property type="entry name" value="PPR_2"/>
    <property type="match status" value="2"/>
</dbReference>
<dbReference type="STRING" id="478820.A0A196SIQ5"/>
<feature type="repeat" description="PPR" evidence="3">
    <location>
        <begin position="237"/>
        <end position="271"/>
    </location>
</feature>
<evidence type="ECO:0000259" key="5">
    <source>
        <dbReference type="Pfam" id="PF17177"/>
    </source>
</evidence>
<feature type="domain" description="PROP1-like PPR" evidence="5">
    <location>
        <begin position="353"/>
        <end position="525"/>
    </location>
</feature>
<evidence type="ECO:0000256" key="1">
    <source>
        <dbReference type="ARBA" id="ARBA00007626"/>
    </source>
</evidence>
<feature type="region of interest" description="Disordered" evidence="4">
    <location>
        <begin position="79"/>
        <end position="99"/>
    </location>
</feature>
<dbReference type="InterPro" id="IPR050872">
    <property type="entry name" value="PPR_P_subfamily"/>
</dbReference>
<feature type="repeat" description="PPR" evidence="3">
    <location>
        <begin position="425"/>
        <end position="459"/>
    </location>
</feature>
<evidence type="ECO:0000256" key="2">
    <source>
        <dbReference type="ARBA" id="ARBA00022737"/>
    </source>
</evidence>
<dbReference type="Proteomes" id="UP000078348">
    <property type="component" value="Unassembled WGS sequence"/>
</dbReference>
<evidence type="ECO:0000256" key="4">
    <source>
        <dbReference type="SAM" id="MobiDB-lite"/>
    </source>
</evidence>
<comment type="similarity">
    <text evidence="1">Belongs to the PPR family. P subfamily.</text>
</comment>
<dbReference type="NCBIfam" id="TIGR00756">
    <property type="entry name" value="PPR"/>
    <property type="match status" value="3"/>
</dbReference>
<feature type="repeat" description="PPR" evidence="3">
    <location>
        <begin position="167"/>
        <end position="201"/>
    </location>
</feature>